<dbReference type="RefSeq" id="WP_129190471.1">
    <property type="nucleotide sequence ID" value="NZ_CP035493.1"/>
</dbReference>
<dbReference type="GO" id="GO:0005829">
    <property type="term" value="C:cytosol"/>
    <property type="evidence" value="ECO:0007669"/>
    <property type="project" value="TreeGrafter"/>
</dbReference>
<dbReference type="OrthoDB" id="9787585at2"/>
<evidence type="ECO:0000256" key="6">
    <source>
        <dbReference type="ARBA" id="ARBA00034617"/>
    </source>
</evidence>
<organism evidence="12 13">
    <name type="scientific">Xylanimonas protaetiae</name>
    <dbReference type="NCBI Taxonomy" id="2509457"/>
    <lineage>
        <taxon>Bacteria</taxon>
        <taxon>Bacillati</taxon>
        <taxon>Actinomycetota</taxon>
        <taxon>Actinomycetes</taxon>
        <taxon>Micrococcales</taxon>
        <taxon>Promicromonosporaceae</taxon>
        <taxon>Xylanimonas</taxon>
    </lineage>
</organism>
<dbReference type="InterPro" id="IPR014016">
    <property type="entry name" value="UvrD-like_ATP-bd"/>
</dbReference>
<evidence type="ECO:0000256" key="2">
    <source>
        <dbReference type="ARBA" id="ARBA00022801"/>
    </source>
</evidence>
<evidence type="ECO:0000313" key="13">
    <source>
        <dbReference type="Proteomes" id="UP000292118"/>
    </source>
</evidence>
<evidence type="ECO:0000259" key="11">
    <source>
        <dbReference type="Pfam" id="PF13361"/>
    </source>
</evidence>
<protein>
    <recommendedName>
        <fullName evidence="7">DNA 3'-5' helicase</fullName>
        <ecNumber evidence="7">5.6.2.4</ecNumber>
    </recommendedName>
</protein>
<keyword evidence="2" id="KW-0378">Hydrolase</keyword>
<dbReference type="InterPro" id="IPR000212">
    <property type="entry name" value="DNA_helicase_UvrD/REP"/>
</dbReference>
<accession>A0A4P6F9L2</accession>
<dbReference type="GO" id="GO:0003677">
    <property type="term" value="F:DNA binding"/>
    <property type="evidence" value="ECO:0007669"/>
    <property type="project" value="InterPro"/>
</dbReference>
<dbReference type="Pfam" id="PF00580">
    <property type="entry name" value="UvrD-helicase"/>
    <property type="match status" value="1"/>
</dbReference>
<dbReference type="GO" id="GO:0016887">
    <property type="term" value="F:ATP hydrolysis activity"/>
    <property type="evidence" value="ECO:0007669"/>
    <property type="project" value="RHEA"/>
</dbReference>
<evidence type="ECO:0000256" key="7">
    <source>
        <dbReference type="ARBA" id="ARBA00034808"/>
    </source>
</evidence>
<keyword evidence="3 12" id="KW-0347">Helicase</keyword>
<dbReference type="AlphaFoldDB" id="A0A4P6F9L2"/>
<dbReference type="GO" id="GO:0005524">
    <property type="term" value="F:ATP binding"/>
    <property type="evidence" value="ECO:0007669"/>
    <property type="project" value="UniProtKB-KW"/>
</dbReference>
<dbReference type="GO" id="GO:0043138">
    <property type="term" value="F:3'-5' DNA helicase activity"/>
    <property type="evidence" value="ECO:0007669"/>
    <property type="project" value="UniProtKB-EC"/>
</dbReference>
<keyword evidence="4" id="KW-0067">ATP-binding</keyword>
<evidence type="ECO:0000256" key="9">
    <source>
        <dbReference type="SAM" id="MobiDB-lite"/>
    </source>
</evidence>
<dbReference type="Pfam" id="PF13361">
    <property type="entry name" value="UvrD_C"/>
    <property type="match status" value="1"/>
</dbReference>
<dbReference type="InterPro" id="IPR014017">
    <property type="entry name" value="DNA_helicase_UvrD-like_C"/>
</dbReference>
<dbReference type="PANTHER" id="PTHR11070">
    <property type="entry name" value="UVRD / RECB / PCRA DNA HELICASE FAMILY MEMBER"/>
    <property type="match status" value="1"/>
</dbReference>
<dbReference type="Proteomes" id="UP000292118">
    <property type="component" value="Chromosome"/>
</dbReference>
<dbReference type="EC" id="5.6.2.4" evidence="7"/>
<keyword evidence="13" id="KW-1185">Reference proteome</keyword>
<proteinExistence type="predicted"/>
<name>A0A4P6F9L2_9MICO</name>
<evidence type="ECO:0000256" key="8">
    <source>
        <dbReference type="ARBA" id="ARBA00048988"/>
    </source>
</evidence>
<keyword evidence="1" id="KW-0547">Nucleotide-binding</keyword>
<dbReference type="EMBL" id="CP035493">
    <property type="protein sequence ID" value="QAY71613.1"/>
    <property type="molecule type" value="Genomic_DNA"/>
</dbReference>
<feature type="domain" description="UvrD-like helicase ATP-binding" evidence="10">
    <location>
        <begin position="11"/>
        <end position="65"/>
    </location>
</feature>
<dbReference type="InterPro" id="IPR027417">
    <property type="entry name" value="P-loop_NTPase"/>
</dbReference>
<keyword evidence="5" id="KW-0413">Isomerase</keyword>
<dbReference type="PANTHER" id="PTHR11070:SF2">
    <property type="entry name" value="ATP-DEPENDENT DNA HELICASE SRS2"/>
    <property type="match status" value="1"/>
</dbReference>
<evidence type="ECO:0000256" key="1">
    <source>
        <dbReference type="ARBA" id="ARBA00022741"/>
    </source>
</evidence>
<gene>
    <name evidence="12" type="ORF">ET471_17540</name>
</gene>
<evidence type="ECO:0000256" key="3">
    <source>
        <dbReference type="ARBA" id="ARBA00022806"/>
    </source>
</evidence>
<evidence type="ECO:0000259" key="10">
    <source>
        <dbReference type="Pfam" id="PF00580"/>
    </source>
</evidence>
<evidence type="ECO:0000256" key="4">
    <source>
        <dbReference type="ARBA" id="ARBA00022840"/>
    </source>
</evidence>
<reference evidence="12 13" key="1">
    <citation type="submission" date="2019-01" db="EMBL/GenBank/DDBJ databases">
        <title>Genome sequencing of strain FW10M-9.</title>
        <authorList>
            <person name="Heo J."/>
            <person name="Kim S.-J."/>
            <person name="Kim J.-S."/>
            <person name="Hong S.-B."/>
            <person name="Kwon S.-W."/>
        </authorList>
    </citation>
    <scope>NUCLEOTIDE SEQUENCE [LARGE SCALE GENOMIC DNA]</scope>
    <source>
        <strain evidence="12 13">FW10M-9</strain>
    </source>
</reference>
<feature type="domain" description="UvrD-like helicase C-terminal" evidence="11">
    <location>
        <begin position="292"/>
        <end position="357"/>
    </location>
</feature>
<comment type="catalytic activity">
    <reaction evidence="6">
        <text>Couples ATP hydrolysis with the unwinding of duplex DNA by translocating in the 3'-5' direction.</text>
        <dbReference type="EC" id="5.6.2.4"/>
    </reaction>
</comment>
<comment type="catalytic activity">
    <reaction evidence="8">
        <text>ATP + H2O = ADP + phosphate + H(+)</text>
        <dbReference type="Rhea" id="RHEA:13065"/>
        <dbReference type="ChEBI" id="CHEBI:15377"/>
        <dbReference type="ChEBI" id="CHEBI:15378"/>
        <dbReference type="ChEBI" id="CHEBI:30616"/>
        <dbReference type="ChEBI" id="CHEBI:43474"/>
        <dbReference type="ChEBI" id="CHEBI:456216"/>
        <dbReference type="EC" id="5.6.2.4"/>
    </reaction>
</comment>
<dbReference type="Gene3D" id="3.40.50.300">
    <property type="entry name" value="P-loop containing nucleotide triphosphate hydrolases"/>
    <property type="match status" value="2"/>
</dbReference>
<sequence>MRVVPIEDLTAAQQAFVFLPADRHAVAVGAPGSGKSLVLVHRAKHLIENLGLDPQRVRIVTYTNMLEHYIAAGLKEVGLPSDIAISYDDLMRQIHTAVTGKPFKSTAKGENDRFFALRDAVHDLLKSELSAGLFEVDGRFDAILVDETQDLAASDVGTLAMLANHVSAVLDGRQQLYKRGASTAEILRTLGLRWETRTLLDTYRCSRAVITIAASIARDDDKATLPHTRVIASEATTSMRYVGATMEDEFERFTGALRTRTREGRSCAVLLPARRYLFGVADALQKAGFAVEADTKVDLTTNAVKVMTYHSAKGLAFDSVFLPRLRNNAFRGIEKHHDRRSLLFVALTRATTYLYLGTIAGDEIPEWKELAAVPEPYLAAPVSTPTPSGPTPGGASEEDLDRVI</sequence>
<feature type="region of interest" description="Disordered" evidence="9">
    <location>
        <begin position="379"/>
        <end position="404"/>
    </location>
</feature>
<dbReference type="KEGG" id="xya:ET471_17540"/>
<evidence type="ECO:0000313" key="12">
    <source>
        <dbReference type="EMBL" id="QAY71613.1"/>
    </source>
</evidence>
<dbReference type="GO" id="GO:0000725">
    <property type="term" value="P:recombinational repair"/>
    <property type="evidence" value="ECO:0007669"/>
    <property type="project" value="TreeGrafter"/>
</dbReference>
<evidence type="ECO:0000256" key="5">
    <source>
        <dbReference type="ARBA" id="ARBA00023235"/>
    </source>
</evidence>
<dbReference type="SUPFAM" id="SSF52540">
    <property type="entry name" value="P-loop containing nucleoside triphosphate hydrolases"/>
    <property type="match status" value="1"/>
</dbReference>